<name>U2NJY4_9BACT</name>
<feature type="region of interest" description="Disordered" evidence="1">
    <location>
        <begin position="45"/>
        <end position="66"/>
    </location>
</feature>
<dbReference type="AlphaFoldDB" id="U2NJY4"/>
<evidence type="ECO:0000313" key="2">
    <source>
        <dbReference type="EMBL" id="ERK38410.1"/>
    </source>
</evidence>
<dbReference type="EMBL" id="AWEY01000039">
    <property type="protein sequence ID" value="ERK38410.1"/>
    <property type="molecule type" value="Genomic_DNA"/>
</dbReference>
<dbReference type="PATRIC" id="fig|1115809.3.peg.2427"/>
<dbReference type="GO" id="GO:0008237">
    <property type="term" value="F:metallopeptidase activity"/>
    <property type="evidence" value="ECO:0007669"/>
    <property type="project" value="InterPro"/>
</dbReference>
<dbReference type="Proteomes" id="UP000016648">
    <property type="component" value="Unassembled WGS sequence"/>
</dbReference>
<gene>
    <name evidence="2" type="ORF">HMPREF9135_0992</name>
</gene>
<dbReference type="InterPro" id="IPR024079">
    <property type="entry name" value="MetalloPept_cat_dom_sf"/>
</dbReference>
<organism evidence="2 3">
    <name type="scientific">Segatella baroniae F0067</name>
    <dbReference type="NCBI Taxonomy" id="1115809"/>
    <lineage>
        <taxon>Bacteria</taxon>
        <taxon>Pseudomonadati</taxon>
        <taxon>Bacteroidota</taxon>
        <taxon>Bacteroidia</taxon>
        <taxon>Bacteroidales</taxon>
        <taxon>Prevotellaceae</taxon>
        <taxon>Segatella</taxon>
    </lineage>
</organism>
<sequence length="699" mass="76110">MAYLSIDDKGNVVGNLVYGQGYDISSASGRLVVAPMRHVAGACGLHSGQTGGETRAGETGRHLDSPTSATPWFQSEAVEQESPRIADGTFRVFRLAVFMSYNEFNSPKFNRDFNKVKVFWAQLETFLNEIYVRDLGVQFEVVSDERLVEKSYKQVYTYTSGTKLINAAIGTENYDIGLLLDYFDGSGIVGLARLGGVKYEMSKGHAIVTSQSMTTMAHELGHMLGSDHPFAYSVGLWGFGAEPGAGQSVVSYGTSSKTAFVSLACLKEMLRVTPQADSRIPGVYPNSANTAPRIDRSKMKATYRVPQGTFFTIPVYASDAEQTALSYSFNQFGCSKSNPATFPVYPPQHGNVLEFGRKYNGTGSVVTNSEKIPVGKYRFWLSVSDALPTSEAIAKRQAPLYDSYIADVDVVSATPFKITSEVKGKYAMGDKLHLTWSVDKTFFPAGSKVRVVMSDDFGQTYRHVLEPSTENDGECDVYIPQQLMARVATYSIVVPTTGERIDVWFAGKGILRLETIDDDMQYYDLTNQSINGGGIEVEASKVVFKGLPTENYMVIGEQDALPAKPNVTATVDGRSVELSYTETMEGNLTTRTWEVKHDGKTSGVRQFVVRKTPEGNGQMPTALQSVTSAGSTAVTVEARNGMFLLSGLSAGMRASVYDLKGKLVAAATSRGGLLRISVPSPGVYIVKVDGRMMKKVISQ</sequence>
<dbReference type="Gene3D" id="3.40.390.10">
    <property type="entry name" value="Collagenase (Catalytic Domain)"/>
    <property type="match status" value="1"/>
</dbReference>
<keyword evidence="3" id="KW-1185">Reference proteome</keyword>
<reference evidence="2 3" key="1">
    <citation type="submission" date="2013-08" db="EMBL/GenBank/DDBJ databases">
        <authorList>
            <person name="Durkin A.S."/>
            <person name="Haft D.R."/>
            <person name="McCorrison J."/>
            <person name="Torralba M."/>
            <person name="Gillis M."/>
            <person name="Haft D.H."/>
            <person name="Methe B."/>
            <person name="Sutton G."/>
            <person name="Nelson K.E."/>
        </authorList>
    </citation>
    <scope>NUCLEOTIDE SEQUENCE [LARGE SCALE GENOMIC DNA]</scope>
    <source>
        <strain evidence="2 3">F0067</strain>
    </source>
</reference>
<evidence type="ECO:0000313" key="3">
    <source>
        <dbReference type="Proteomes" id="UP000016648"/>
    </source>
</evidence>
<feature type="compositionally biased region" description="Basic and acidic residues" evidence="1">
    <location>
        <begin position="55"/>
        <end position="64"/>
    </location>
</feature>
<protein>
    <submittedName>
        <fullName evidence="2">Metallopeptidase family M12B Reprolysin-like protein</fullName>
    </submittedName>
</protein>
<evidence type="ECO:0000256" key="1">
    <source>
        <dbReference type="SAM" id="MobiDB-lite"/>
    </source>
</evidence>
<comment type="caution">
    <text evidence="2">The sequence shown here is derived from an EMBL/GenBank/DDBJ whole genome shotgun (WGS) entry which is preliminary data.</text>
</comment>
<accession>U2NJY4</accession>
<dbReference type="Pfam" id="PF13582">
    <property type="entry name" value="Reprolysin_3"/>
    <property type="match status" value="1"/>
</dbReference>
<dbReference type="SUPFAM" id="SSF55486">
    <property type="entry name" value="Metalloproteases ('zincins'), catalytic domain"/>
    <property type="match status" value="1"/>
</dbReference>
<proteinExistence type="predicted"/>